<dbReference type="Proteomes" id="UP000029644">
    <property type="component" value="Unassembled WGS sequence"/>
</dbReference>
<dbReference type="PROSITE" id="PS51257">
    <property type="entry name" value="PROKAR_LIPOPROTEIN"/>
    <property type="match status" value="1"/>
</dbReference>
<keyword evidence="11" id="KW-1185">Reference proteome</keyword>
<dbReference type="EMBL" id="BBNQ01000016">
    <property type="protein sequence ID" value="GAL64215.1"/>
    <property type="molecule type" value="Genomic_DNA"/>
</dbReference>
<reference evidence="9 11" key="2">
    <citation type="submission" date="2019-03" db="EMBL/GenBank/DDBJ databases">
        <title>Genomic Encyclopedia of Type Strains, Phase III (KMG-III): the genomes of soil and plant-associated and newly described type strains.</title>
        <authorList>
            <person name="Whitman W."/>
        </authorList>
    </citation>
    <scope>NUCLEOTIDE SEQUENCE [LARGE SCALE GENOMIC DNA]</scope>
    <source>
        <strain evidence="9 11">CECT 8301</strain>
    </source>
</reference>
<dbReference type="InterPro" id="IPR011990">
    <property type="entry name" value="TPR-like_helical_dom_sf"/>
</dbReference>
<keyword evidence="3" id="KW-0732">Signal</keyword>
<feature type="domain" description="RagB/SusD" evidence="6">
    <location>
        <begin position="364"/>
        <end position="641"/>
    </location>
</feature>
<accession>A0A090VHF9</accession>
<evidence type="ECO:0000256" key="1">
    <source>
        <dbReference type="ARBA" id="ARBA00004442"/>
    </source>
</evidence>
<comment type="subcellular location">
    <subcellularLocation>
        <location evidence="1">Cell outer membrane</location>
    </subcellularLocation>
</comment>
<accession>A0A4R8M5Y7</accession>
<comment type="caution">
    <text evidence="8">The sequence shown here is derived from an EMBL/GenBank/DDBJ whole genome shotgun (WGS) entry which is preliminary data.</text>
</comment>
<name>A0A090VHF9_9FLAO</name>
<dbReference type="SUPFAM" id="SSF48452">
    <property type="entry name" value="TPR-like"/>
    <property type="match status" value="1"/>
</dbReference>
<evidence type="ECO:0000259" key="7">
    <source>
        <dbReference type="Pfam" id="PF14322"/>
    </source>
</evidence>
<dbReference type="InterPro" id="IPR012944">
    <property type="entry name" value="SusD_RagB_dom"/>
</dbReference>
<organism evidence="8 10">
    <name type="scientific">Algibacter lectus</name>
    <dbReference type="NCBI Taxonomy" id="221126"/>
    <lineage>
        <taxon>Bacteria</taxon>
        <taxon>Pseudomonadati</taxon>
        <taxon>Bacteroidota</taxon>
        <taxon>Flavobacteriia</taxon>
        <taxon>Flavobacteriales</taxon>
        <taxon>Flavobacteriaceae</taxon>
        <taxon>Algibacter</taxon>
    </lineage>
</organism>
<dbReference type="Gene3D" id="1.25.40.390">
    <property type="match status" value="1"/>
</dbReference>
<dbReference type="EMBL" id="SORL01000015">
    <property type="protein sequence ID" value="TDY59662.1"/>
    <property type="molecule type" value="Genomic_DNA"/>
</dbReference>
<keyword evidence="5" id="KW-0998">Cell outer membrane</keyword>
<comment type="similarity">
    <text evidence="2">Belongs to the SusD family.</text>
</comment>
<dbReference type="AlphaFoldDB" id="A0A090VHF9"/>
<evidence type="ECO:0000313" key="9">
    <source>
        <dbReference type="EMBL" id="TDY59662.1"/>
    </source>
</evidence>
<sequence length="641" mass="72116">MKTRIYTFALICISFFTSCEDYLDKQQDFEGLDESDVFEDIRLAKNALDAAYSYLITDVSAPGQGGDWLPNMTMAGEGYPGRLWQTFPQTYPIYAQGDYVSLINMPPYNANGTPVGSTPNFTFRYFDSWKGIRAINTFLANVDNINNGTEEEINGLIGQAYFLRAFFYHLLTKRHGGLIYLKENLQLDSSLDHERESYQSNLADMLEDLDQATNFLPVAWESEDVGRPTKGAAMALKSRLTLFAASPLVNESNDQQAWIDAATAASDLINYANDNGLYTLIDASAANTIDVDHNGDDLFLMETEELEPYRSIFIGPGIQKTIPSEVIFSEVNQKFFVFGAIVSPTPRHTLTAGWDHLRGNGSPMSIGALANFVDKFETKNGLAIADDPDYNPQEPFINRDPRFYNAILFDGVTDLIVDPNAWNLTGVVDLAQVNEEGNLGLNLHDPGGNPNLFWRVRNLTGLRIKKWLPNGARWSGAGGRNHHVNNNIFRMSEVYLNYAEAANEAYGPNGAVPGSSLTALQAINMIRNRVGMPNVNAAYTGSKALLRERIRNERAIELCFEGIRYDDMRRWKIAHLEENKKVEFLEMRWQGSESSLYPTGFSFENVEQSQLTKTFDEKHYWWPIPNSEIEAVPTFLQTEGW</sequence>
<proteinExistence type="inferred from homology"/>
<dbReference type="Proteomes" id="UP000294824">
    <property type="component" value="Unassembled WGS sequence"/>
</dbReference>
<evidence type="ECO:0000313" key="10">
    <source>
        <dbReference type="Proteomes" id="UP000029644"/>
    </source>
</evidence>
<evidence type="ECO:0000313" key="8">
    <source>
        <dbReference type="EMBL" id="GAL64215.1"/>
    </source>
</evidence>
<evidence type="ECO:0000256" key="5">
    <source>
        <dbReference type="ARBA" id="ARBA00023237"/>
    </source>
</evidence>
<reference evidence="8 10" key="1">
    <citation type="journal article" date="2014" name="Genome Announc.">
        <title>Draft Genome Sequences of Marine Flavobacterium Algibacter lectus Strains SS8 and NR4.</title>
        <authorList>
            <person name="Takatani N."/>
            <person name="Nakanishi M."/>
            <person name="Meirelles P."/>
            <person name="Mino S."/>
            <person name="Suda W."/>
            <person name="Oshima K."/>
            <person name="Hattori M."/>
            <person name="Ohkuma M."/>
            <person name="Hosokawa M."/>
            <person name="Miyashita K."/>
            <person name="Thompson F.L."/>
            <person name="Niwa A."/>
            <person name="Sawabe T."/>
            <person name="Sawabe T."/>
        </authorList>
    </citation>
    <scope>NUCLEOTIDE SEQUENCE [LARGE SCALE GENOMIC DNA]</scope>
    <source>
        <strain evidence="8 10">JCM 19300</strain>
    </source>
</reference>
<evidence type="ECO:0000256" key="3">
    <source>
        <dbReference type="ARBA" id="ARBA00022729"/>
    </source>
</evidence>
<feature type="domain" description="SusD-like N-terminal" evidence="7">
    <location>
        <begin position="123"/>
        <end position="242"/>
    </location>
</feature>
<gene>
    <name evidence="9" type="ORF">DFQ06_4014</name>
    <name evidence="8" type="ORF">JCM19300_2368</name>
</gene>
<evidence type="ECO:0000256" key="4">
    <source>
        <dbReference type="ARBA" id="ARBA00023136"/>
    </source>
</evidence>
<dbReference type="Pfam" id="PF07980">
    <property type="entry name" value="SusD_RagB"/>
    <property type="match status" value="1"/>
</dbReference>
<dbReference type="InterPro" id="IPR033985">
    <property type="entry name" value="SusD-like_N"/>
</dbReference>
<dbReference type="RefSeq" id="WP_042506001.1">
    <property type="nucleotide sequence ID" value="NZ_BBNQ01000016.1"/>
</dbReference>
<dbReference type="OrthoDB" id="5694214at2"/>
<evidence type="ECO:0000259" key="6">
    <source>
        <dbReference type="Pfam" id="PF07980"/>
    </source>
</evidence>
<dbReference type="GO" id="GO:0009279">
    <property type="term" value="C:cell outer membrane"/>
    <property type="evidence" value="ECO:0007669"/>
    <property type="project" value="UniProtKB-SubCell"/>
</dbReference>
<evidence type="ECO:0000256" key="2">
    <source>
        <dbReference type="ARBA" id="ARBA00006275"/>
    </source>
</evidence>
<dbReference type="Pfam" id="PF14322">
    <property type="entry name" value="SusD-like_3"/>
    <property type="match status" value="1"/>
</dbReference>
<keyword evidence="4" id="KW-0472">Membrane</keyword>
<protein>
    <submittedName>
        <fullName evidence="8">Putative outer membrane protein</fullName>
    </submittedName>
    <submittedName>
        <fullName evidence="9">Putative outer membrane starch-binding protein</fullName>
    </submittedName>
</protein>
<evidence type="ECO:0000313" key="11">
    <source>
        <dbReference type="Proteomes" id="UP000294824"/>
    </source>
</evidence>